<feature type="signal peptide" evidence="1">
    <location>
        <begin position="1"/>
        <end position="21"/>
    </location>
</feature>
<name>A0A098BXN7_9BACT</name>
<dbReference type="EMBL" id="LN515532">
    <property type="protein sequence ID" value="CEA14906.1"/>
    <property type="molecule type" value="Genomic_DNA"/>
</dbReference>
<dbReference type="InterPro" id="IPR043738">
    <property type="entry name" value="DUF5683"/>
</dbReference>
<dbReference type="STRING" id="1562970.ING2E5B_0158"/>
<feature type="chain" id="PRO_5030002945" description="DUF5683 domain-containing protein" evidence="1">
    <location>
        <begin position="22"/>
        <end position="241"/>
    </location>
</feature>
<dbReference type="AlphaFoldDB" id="A0A098BXN7"/>
<protein>
    <recommendedName>
        <fullName evidence="2">DUF5683 domain-containing protein</fullName>
    </recommendedName>
</protein>
<gene>
    <name evidence="3" type="ORF">ING2E5B_0158</name>
</gene>
<reference evidence="3 4" key="1">
    <citation type="submission" date="2014-08" db="EMBL/GenBank/DDBJ databases">
        <authorList>
            <person name="Wibberg D."/>
        </authorList>
    </citation>
    <scope>NUCLEOTIDE SEQUENCE [LARGE SCALE GENOMIC DNA]</scope>
    <source>
        <strain evidence="4">ING2-E5B</strain>
    </source>
</reference>
<organism evidence="3 4">
    <name type="scientific">Fermentimonas caenicola</name>
    <dbReference type="NCBI Taxonomy" id="1562970"/>
    <lineage>
        <taxon>Bacteria</taxon>
        <taxon>Pseudomonadati</taxon>
        <taxon>Bacteroidota</taxon>
        <taxon>Bacteroidia</taxon>
        <taxon>Bacteroidales</taxon>
        <taxon>Dysgonomonadaceae</taxon>
        <taxon>Fermentimonas</taxon>
    </lineage>
</organism>
<accession>A0A098BXN7</accession>
<dbReference type="HOGENOM" id="CLU_060256_0_1_10"/>
<dbReference type="PATRIC" id="fig|1562970.3.peg.154"/>
<feature type="domain" description="DUF5683" evidence="2">
    <location>
        <begin position="78"/>
        <end position="241"/>
    </location>
</feature>
<evidence type="ECO:0000313" key="4">
    <source>
        <dbReference type="Proteomes" id="UP000032417"/>
    </source>
</evidence>
<dbReference type="Proteomes" id="UP000032417">
    <property type="component" value="Chromosome 1"/>
</dbReference>
<evidence type="ECO:0000313" key="3">
    <source>
        <dbReference type="EMBL" id="CEA14906.1"/>
    </source>
</evidence>
<proteinExistence type="predicted"/>
<sequence>MKVSGLHVFLLFIFYSAGLHAQIFSTQQHTDSLQIVAKDSTFAIEGDSADVVVIDRKSPLLLPETYSDKFSAPMYMFKPTPRKAVIYSAIFPGLGQIYNRKYWKLPILYGGFVGFTYAITWNNGYYRDYLGGYQDIMDSNPETNRWQNLLPFGMDPESVDQKWFTDVLQQRKDYYRYYRDLSIIGTFALYLLAIVDSYVDAQLFDFDMSPDLSMRIEPALLREERPNYMGSSYGLQWSINF</sequence>
<evidence type="ECO:0000259" key="2">
    <source>
        <dbReference type="Pfam" id="PF18935"/>
    </source>
</evidence>
<keyword evidence="4" id="KW-1185">Reference proteome</keyword>
<dbReference type="OrthoDB" id="9813910at2"/>
<evidence type="ECO:0000256" key="1">
    <source>
        <dbReference type="SAM" id="SignalP"/>
    </source>
</evidence>
<keyword evidence="1" id="KW-0732">Signal</keyword>
<dbReference type="KEGG" id="pbt:ING2E5B_0158"/>
<dbReference type="Pfam" id="PF18935">
    <property type="entry name" value="DUF5683"/>
    <property type="match status" value="1"/>
</dbReference>